<evidence type="ECO:0000313" key="2">
    <source>
        <dbReference type="Proteomes" id="UP001412067"/>
    </source>
</evidence>
<keyword evidence="2" id="KW-1185">Reference proteome</keyword>
<evidence type="ECO:0000313" key="1">
    <source>
        <dbReference type="EMBL" id="KAK8958340.1"/>
    </source>
</evidence>
<proteinExistence type="predicted"/>
<dbReference type="Proteomes" id="UP001412067">
    <property type="component" value="Unassembled WGS sequence"/>
</dbReference>
<comment type="caution">
    <text evidence="1">The sequence shown here is derived from an EMBL/GenBank/DDBJ whole genome shotgun (WGS) entry which is preliminary data.</text>
</comment>
<organism evidence="1 2">
    <name type="scientific">Platanthera guangdongensis</name>
    <dbReference type="NCBI Taxonomy" id="2320717"/>
    <lineage>
        <taxon>Eukaryota</taxon>
        <taxon>Viridiplantae</taxon>
        <taxon>Streptophyta</taxon>
        <taxon>Embryophyta</taxon>
        <taxon>Tracheophyta</taxon>
        <taxon>Spermatophyta</taxon>
        <taxon>Magnoliopsida</taxon>
        <taxon>Liliopsida</taxon>
        <taxon>Asparagales</taxon>
        <taxon>Orchidaceae</taxon>
        <taxon>Orchidoideae</taxon>
        <taxon>Orchideae</taxon>
        <taxon>Orchidinae</taxon>
        <taxon>Platanthera</taxon>
    </lineage>
</organism>
<dbReference type="Gene3D" id="1.20.58.530">
    <property type="match status" value="1"/>
</dbReference>
<gene>
    <name evidence="1" type="ORF">KSP40_PGU000965</name>
</gene>
<name>A0ABR2M3Y1_9ASPA</name>
<protein>
    <submittedName>
        <fullName evidence="1">Uncharacterized protein</fullName>
    </submittedName>
</protein>
<dbReference type="SUPFAM" id="SSF52540">
    <property type="entry name" value="P-loop containing nucleoside triphosphate hydrolases"/>
    <property type="match status" value="1"/>
</dbReference>
<dbReference type="EMBL" id="JBBWWR010000012">
    <property type="protein sequence ID" value="KAK8958340.1"/>
    <property type="molecule type" value="Genomic_DNA"/>
</dbReference>
<reference evidence="1 2" key="1">
    <citation type="journal article" date="2022" name="Nat. Plants">
        <title>Genomes of leafy and leafless Platanthera orchids illuminate the evolution of mycoheterotrophy.</title>
        <authorList>
            <person name="Li M.H."/>
            <person name="Liu K.W."/>
            <person name="Li Z."/>
            <person name="Lu H.C."/>
            <person name="Ye Q.L."/>
            <person name="Zhang D."/>
            <person name="Wang J.Y."/>
            <person name="Li Y.F."/>
            <person name="Zhong Z.M."/>
            <person name="Liu X."/>
            <person name="Yu X."/>
            <person name="Liu D.K."/>
            <person name="Tu X.D."/>
            <person name="Liu B."/>
            <person name="Hao Y."/>
            <person name="Liao X.Y."/>
            <person name="Jiang Y.T."/>
            <person name="Sun W.H."/>
            <person name="Chen J."/>
            <person name="Chen Y.Q."/>
            <person name="Ai Y."/>
            <person name="Zhai J.W."/>
            <person name="Wu S.S."/>
            <person name="Zhou Z."/>
            <person name="Hsiao Y.Y."/>
            <person name="Wu W.L."/>
            <person name="Chen Y.Y."/>
            <person name="Lin Y.F."/>
            <person name="Hsu J.L."/>
            <person name="Li C.Y."/>
            <person name="Wang Z.W."/>
            <person name="Zhao X."/>
            <person name="Zhong W.Y."/>
            <person name="Ma X.K."/>
            <person name="Ma L."/>
            <person name="Huang J."/>
            <person name="Chen G.Z."/>
            <person name="Huang M.Z."/>
            <person name="Huang L."/>
            <person name="Peng D.H."/>
            <person name="Luo Y.B."/>
            <person name="Zou S.Q."/>
            <person name="Chen S.P."/>
            <person name="Lan S."/>
            <person name="Tsai W.C."/>
            <person name="Van de Peer Y."/>
            <person name="Liu Z.J."/>
        </authorList>
    </citation>
    <scope>NUCLEOTIDE SEQUENCE [LARGE SCALE GENOMIC DNA]</scope>
    <source>
        <strain evidence="1">Lor288</strain>
    </source>
</reference>
<dbReference type="InterPro" id="IPR027417">
    <property type="entry name" value="P-loop_NTPase"/>
</dbReference>
<sequence>MVRVFYISRTDFTIVNFDGEVKYQAHHFINKNKDYVVTECQDFLSPLSYKSSPVKNCNCTC</sequence>
<accession>A0ABR2M3Y1</accession>